<evidence type="ECO:0000256" key="3">
    <source>
        <dbReference type="ARBA" id="ARBA00022679"/>
    </source>
</evidence>
<feature type="transmembrane region" description="Helical" evidence="8">
    <location>
        <begin position="219"/>
        <end position="238"/>
    </location>
</feature>
<proteinExistence type="inferred from homology"/>
<gene>
    <name evidence="9" type="ORF">AWC05_12665</name>
</gene>
<evidence type="ECO:0000256" key="6">
    <source>
        <dbReference type="ARBA" id="ARBA00023136"/>
    </source>
</evidence>
<dbReference type="RefSeq" id="WP_085220468.1">
    <property type="nucleotide sequence ID" value="NZ_AP022576.1"/>
</dbReference>
<dbReference type="Pfam" id="PF09594">
    <property type="entry name" value="GT87"/>
    <property type="match status" value="1"/>
</dbReference>
<keyword evidence="2" id="KW-1003">Cell membrane</keyword>
<keyword evidence="3 9" id="KW-0808">Transferase</keyword>
<feature type="transmembrane region" description="Helical" evidence="8">
    <location>
        <begin position="330"/>
        <end position="346"/>
    </location>
</feature>
<feature type="transmembrane region" description="Helical" evidence="8">
    <location>
        <begin position="100"/>
        <end position="121"/>
    </location>
</feature>
<dbReference type="OrthoDB" id="9774600at2"/>
<evidence type="ECO:0000256" key="4">
    <source>
        <dbReference type="ARBA" id="ARBA00022692"/>
    </source>
</evidence>
<comment type="subcellular location">
    <subcellularLocation>
        <location evidence="1">Cell membrane</location>
        <topology evidence="1">Multi-pass membrane protein</topology>
    </subcellularLocation>
</comment>
<feature type="transmembrane region" description="Helical" evidence="8">
    <location>
        <begin position="353"/>
        <end position="373"/>
    </location>
</feature>
<keyword evidence="9" id="KW-0328">Glycosyltransferase</keyword>
<feature type="transmembrane region" description="Helical" evidence="8">
    <location>
        <begin position="393"/>
        <end position="413"/>
    </location>
</feature>
<feature type="transmembrane region" description="Helical" evidence="8">
    <location>
        <begin position="305"/>
        <end position="324"/>
    </location>
</feature>
<organism evidence="9 10">
    <name type="scientific">Mycobacterium florentinum</name>
    <dbReference type="NCBI Taxonomy" id="292462"/>
    <lineage>
        <taxon>Bacteria</taxon>
        <taxon>Bacillati</taxon>
        <taxon>Actinomycetota</taxon>
        <taxon>Actinomycetes</taxon>
        <taxon>Mycobacteriales</taxon>
        <taxon>Mycobacteriaceae</taxon>
        <taxon>Mycobacterium</taxon>
        <taxon>Mycobacterium simiae complex</taxon>
    </lineage>
</organism>
<name>A0A1X1UGP1_MYCFL</name>
<dbReference type="STRING" id="292462.AWC05_12665"/>
<evidence type="ECO:0000256" key="7">
    <source>
        <dbReference type="ARBA" id="ARBA00024033"/>
    </source>
</evidence>
<accession>A0A1X1UGP1</accession>
<dbReference type="Proteomes" id="UP000193010">
    <property type="component" value="Unassembled WGS sequence"/>
</dbReference>
<evidence type="ECO:0000256" key="2">
    <source>
        <dbReference type="ARBA" id="ARBA00022475"/>
    </source>
</evidence>
<dbReference type="GO" id="GO:0005886">
    <property type="term" value="C:plasma membrane"/>
    <property type="evidence" value="ECO:0007669"/>
    <property type="project" value="UniProtKB-SubCell"/>
</dbReference>
<dbReference type="EMBL" id="LQOV01000006">
    <property type="protein sequence ID" value="ORV55992.1"/>
    <property type="molecule type" value="Genomic_DNA"/>
</dbReference>
<dbReference type="AlphaFoldDB" id="A0A1X1UGP1"/>
<keyword evidence="6 8" id="KW-0472">Membrane</keyword>
<evidence type="ECO:0000313" key="9">
    <source>
        <dbReference type="EMBL" id="ORV55992.1"/>
    </source>
</evidence>
<reference evidence="9 10" key="1">
    <citation type="submission" date="2016-01" db="EMBL/GenBank/DDBJ databases">
        <title>The new phylogeny of the genus Mycobacterium.</title>
        <authorList>
            <person name="Tarcisio F."/>
            <person name="Conor M."/>
            <person name="Antonella G."/>
            <person name="Elisabetta G."/>
            <person name="Giulia F.S."/>
            <person name="Sara T."/>
            <person name="Anna F."/>
            <person name="Clotilde B."/>
            <person name="Roberto B."/>
            <person name="Veronica D.S."/>
            <person name="Fabio R."/>
            <person name="Monica P."/>
            <person name="Olivier J."/>
            <person name="Enrico T."/>
            <person name="Nicola S."/>
        </authorList>
    </citation>
    <scope>NUCLEOTIDE SEQUENCE [LARGE SCALE GENOMIC DNA]</scope>
    <source>
        <strain evidence="9 10">DSM 44852</strain>
    </source>
</reference>
<feature type="transmembrane region" description="Helical" evidence="8">
    <location>
        <begin position="191"/>
        <end position="212"/>
    </location>
</feature>
<keyword evidence="4 8" id="KW-0812">Transmembrane</keyword>
<evidence type="ECO:0000256" key="5">
    <source>
        <dbReference type="ARBA" id="ARBA00022989"/>
    </source>
</evidence>
<evidence type="ECO:0000256" key="8">
    <source>
        <dbReference type="SAM" id="Phobius"/>
    </source>
</evidence>
<feature type="transmembrane region" description="Helical" evidence="8">
    <location>
        <begin position="281"/>
        <end position="298"/>
    </location>
</feature>
<protein>
    <submittedName>
        <fullName evidence="9">Alpha-(1-2)-phosphatidylinositol mannosyltransferase</fullName>
    </submittedName>
</protein>
<feature type="transmembrane region" description="Helical" evidence="8">
    <location>
        <begin position="16"/>
        <end position="38"/>
    </location>
</feature>
<keyword evidence="5 8" id="KW-1133">Transmembrane helix</keyword>
<dbReference type="InterPro" id="IPR018584">
    <property type="entry name" value="GT87"/>
</dbReference>
<keyword evidence="10" id="KW-1185">Reference proteome</keyword>
<feature type="transmembrane region" description="Helical" evidence="8">
    <location>
        <begin position="142"/>
        <end position="165"/>
    </location>
</feature>
<sequence>MSISQAPRVGSRPGRALVWGLLWLVAAAALGYTAWGLFAHTPYRIDIDIYQMGGQTWLDGRPLYTGDVLFHTPIGLNLPFTYPPLAAIVFCPFAWLHMPAASVAITVLTLVLLIVSTVIVLTRLDVWSTSALVPGPAWLRRWWLAVVVVAQASIWLEPIASNFAFGQINVVLMTLVIADCVPRRTPWPRGLLLGLGIALKLTPAVFLLYFLVRRDFRSALTALTSFASATLVGFILAWSDSWEYWTHTVHHTDRIGSAALNTDQNIAGALARIGLSEHLRFLLWVGLCLAVLALTIWAMRRVLQAGETTLAVICVALFGLMVSPVSWSHHWVWVLPTLLVTAILGWRRRNIALGVLTVVGVAVLEIDWTPLELMPKHHEETANWWHQLLGMSYVWWALAVIVTAGLTVTARAATRDAQGRSDSDTGRALLRDVNVAT</sequence>
<comment type="caution">
    <text evidence="9">The sequence shown here is derived from an EMBL/GenBank/DDBJ whole genome shotgun (WGS) entry which is preliminary data.</text>
</comment>
<evidence type="ECO:0000313" key="10">
    <source>
        <dbReference type="Proteomes" id="UP000193010"/>
    </source>
</evidence>
<comment type="similarity">
    <text evidence="7">Belongs to the glycosyltransferase 87 family.</text>
</comment>
<evidence type="ECO:0000256" key="1">
    <source>
        <dbReference type="ARBA" id="ARBA00004651"/>
    </source>
</evidence>
<dbReference type="GO" id="GO:0016758">
    <property type="term" value="F:hexosyltransferase activity"/>
    <property type="evidence" value="ECO:0007669"/>
    <property type="project" value="InterPro"/>
</dbReference>